<dbReference type="RefSeq" id="WP_245132128.1">
    <property type="nucleotide sequence ID" value="NZ_JALJEJ010000010.1"/>
</dbReference>
<protein>
    <submittedName>
        <fullName evidence="2">MarR family winged helix-turn-helix transcriptional regulator</fullName>
    </submittedName>
</protein>
<accession>A0A9X1X5L8</accession>
<name>A0A9X1X5L8_9SPHI</name>
<evidence type="ECO:0000313" key="2">
    <source>
        <dbReference type="EMBL" id="MCJ8211479.1"/>
    </source>
</evidence>
<evidence type="ECO:0000259" key="1">
    <source>
        <dbReference type="PROSITE" id="PS50995"/>
    </source>
</evidence>
<dbReference type="GO" id="GO:0003700">
    <property type="term" value="F:DNA-binding transcription factor activity"/>
    <property type="evidence" value="ECO:0007669"/>
    <property type="project" value="InterPro"/>
</dbReference>
<evidence type="ECO:0000313" key="3">
    <source>
        <dbReference type="Proteomes" id="UP001139450"/>
    </source>
</evidence>
<dbReference type="InterPro" id="IPR036388">
    <property type="entry name" value="WH-like_DNA-bd_sf"/>
</dbReference>
<dbReference type="PROSITE" id="PS50995">
    <property type="entry name" value="HTH_MARR_2"/>
    <property type="match status" value="1"/>
</dbReference>
<dbReference type="Pfam" id="PF12802">
    <property type="entry name" value="MarR_2"/>
    <property type="match status" value="1"/>
</dbReference>
<dbReference type="PRINTS" id="PR00598">
    <property type="entry name" value="HTHMARR"/>
</dbReference>
<feature type="domain" description="HTH marR-type" evidence="1">
    <location>
        <begin position="13"/>
        <end position="147"/>
    </location>
</feature>
<gene>
    <name evidence="2" type="ORF">MUY27_17300</name>
</gene>
<dbReference type="Proteomes" id="UP001139450">
    <property type="component" value="Unassembled WGS sequence"/>
</dbReference>
<dbReference type="Gene3D" id="1.10.10.10">
    <property type="entry name" value="Winged helix-like DNA-binding domain superfamily/Winged helix DNA-binding domain"/>
    <property type="match status" value="1"/>
</dbReference>
<keyword evidence="3" id="KW-1185">Reference proteome</keyword>
<dbReference type="SMART" id="SM00347">
    <property type="entry name" value="HTH_MARR"/>
    <property type="match status" value="1"/>
</dbReference>
<dbReference type="EMBL" id="JALJEJ010000010">
    <property type="protein sequence ID" value="MCJ8211479.1"/>
    <property type="molecule type" value="Genomic_DNA"/>
</dbReference>
<reference evidence="2" key="1">
    <citation type="submission" date="2022-04" db="EMBL/GenBank/DDBJ databases">
        <title>Mucilaginibacter sp. RS28 isolated from freshwater.</title>
        <authorList>
            <person name="Ko S.-R."/>
        </authorList>
    </citation>
    <scope>NUCLEOTIDE SEQUENCE</scope>
    <source>
        <strain evidence="2">RS28</strain>
    </source>
</reference>
<dbReference type="GO" id="GO:0006950">
    <property type="term" value="P:response to stress"/>
    <property type="evidence" value="ECO:0007669"/>
    <property type="project" value="TreeGrafter"/>
</dbReference>
<dbReference type="PANTHER" id="PTHR33164:SF57">
    <property type="entry name" value="MARR-FAMILY TRANSCRIPTIONAL REGULATOR"/>
    <property type="match status" value="1"/>
</dbReference>
<dbReference type="AlphaFoldDB" id="A0A9X1X5L8"/>
<dbReference type="PANTHER" id="PTHR33164">
    <property type="entry name" value="TRANSCRIPTIONAL REGULATOR, MARR FAMILY"/>
    <property type="match status" value="1"/>
</dbReference>
<organism evidence="2 3">
    <name type="scientific">Mucilaginibacter straminoryzae</name>
    <dbReference type="NCBI Taxonomy" id="2932774"/>
    <lineage>
        <taxon>Bacteria</taxon>
        <taxon>Pseudomonadati</taxon>
        <taxon>Bacteroidota</taxon>
        <taxon>Sphingobacteriia</taxon>
        <taxon>Sphingobacteriales</taxon>
        <taxon>Sphingobacteriaceae</taxon>
        <taxon>Mucilaginibacter</taxon>
    </lineage>
</organism>
<comment type="caution">
    <text evidence="2">The sequence shown here is derived from an EMBL/GenBank/DDBJ whole genome shotgun (WGS) entry which is preliminary data.</text>
</comment>
<dbReference type="InterPro" id="IPR039422">
    <property type="entry name" value="MarR/SlyA-like"/>
</dbReference>
<dbReference type="InterPro" id="IPR036390">
    <property type="entry name" value="WH_DNA-bd_sf"/>
</dbReference>
<dbReference type="SUPFAM" id="SSF46785">
    <property type="entry name" value="Winged helix' DNA-binding domain"/>
    <property type="match status" value="1"/>
</dbReference>
<dbReference type="InterPro" id="IPR000835">
    <property type="entry name" value="HTH_MarR-typ"/>
</dbReference>
<sequence length="154" mass="17706">MDYNNADFKGKQENNIFRILYIFKRSLDEWGEKNVNTLREPEFHITYMPFFMNIDVSGISNNELAARMGVTKQGASRIVKGLISCGLVTAKKSKTDRRSSMLYLTEKGKQFQADAINKFDGLINGYIEMAGEKKYKTTIETLLKLIAYHDIHNH</sequence>
<proteinExistence type="predicted"/>